<name>A0A6H5GVB0_9HEMI</name>
<evidence type="ECO:0000313" key="2">
    <source>
        <dbReference type="EMBL" id="CAB0006858.1"/>
    </source>
</evidence>
<dbReference type="AlphaFoldDB" id="A0A6H5GVB0"/>
<evidence type="ECO:0000256" key="1">
    <source>
        <dbReference type="SAM" id="Phobius"/>
    </source>
</evidence>
<gene>
    <name evidence="2" type="ORF">NTEN_LOCUS12305</name>
</gene>
<organism evidence="2 3">
    <name type="scientific">Nesidiocoris tenuis</name>
    <dbReference type="NCBI Taxonomy" id="355587"/>
    <lineage>
        <taxon>Eukaryota</taxon>
        <taxon>Metazoa</taxon>
        <taxon>Ecdysozoa</taxon>
        <taxon>Arthropoda</taxon>
        <taxon>Hexapoda</taxon>
        <taxon>Insecta</taxon>
        <taxon>Pterygota</taxon>
        <taxon>Neoptera</taxon>
        <taxon>Paraneoptera</taxon>
        <taxon>Hemiptera</taxon>
        <taxon>Heteroptera</taxon>
        <taxon>Panheteroptera</taxon>
        <taxon>Cimicomorpha</taxon>
        <taxon>Miridae</taxon>
        <taxon>Dicyphina</taxon>
        <taxon>Nesidiocoris</taxon>
    </lineage>
</organism>
<dbReference type="EMBL" id="CADCXU010018479">
    <property type="protein sequence ID" value="CAB0006858.1"/>
    <property type="molecule type" value="Genomic_DNA"/>
</dbReference>
<keyword evidence="3" id="KW-1185">Reference proteome</keyword>
<keyword evidence="1" id="KW-0812">Transmembrane</keyword>
<accession>A0A6H5GVB0</accession>
<keyword evidence="1" id="KW-0472">Membrane</keyword>
<reference evidence="2 3" key="1">
    <citation type="submission" date="2020-02" db="EMBL/GenBank/DDBJ databases">
        <authorList>
            <person name="Ferguson B K."/>
        </authorList>
    </citation>
    <scope>NUCLEOTIDE SEQUENCE [LARGE SCALE GENOMIC DNA]</scope>
</reference>
<evidence type="ECO:0000313" key="3">
    <source>
        <dbReference type="Proteomes" id="UP000479000"/>
    </source>
</evidence>
<proteinExistence type="predicted"/>
<feature type="transmembrane region" description="Helical" evidence="1">
    <location>
        <begin position="36"/>
        <end position="60"/>
    </location>
</feature>
<dbReference type="Proteomes" id="UP000479000">
    <property type="component" value="Unassembled WGS sequence"/>
</dbReference>
<protein>
    <submittedName>
        <fullName evidence="2">Uncharacterized protein</fullName>
    </submittedName>
</protein>
<sequence length="90" mass="9871">MVLLRVDIRRCYCAGSENVLSLSIFEISFPQGGAVLVSHFVVVSPMLTTLMAHPYIVLFLSIKIKKQIYTQSPQKTQGTRLSGAGTISGR</sequence>
<keyword evidence="1" id="KW-1133">Transmembrane helix</keyword>